<dbReference type="RefSeq" id="NP_505939.2">
    <property type="nucleotide sequence ID" value="NM_073538.2"/>
</dbReference>
<evidence type="ECO:0000313" key="9">
    <source>
        <dbReference type="WormBase" id="F43A11.1"/>
    </source>
</evidence>
<comment type="subcellular location">
    <subcellularLocation>
        <location evidence="1">Membrane</location>
    </subcellularLocation>
</comment>
<keyword evidence="2 5" id="KW-0812">Transmembrane</keyword>
<evidence type="ECO:0000313" key="7">
    <source>
        <dbReference type="EMBL" id="CAA98479.2"/>
    </source>
</evidence>
<keyword evidence="7" id="KW-0675">Receptor</keyword>
<feature type="transmembrane region" description="Helical" evidence="5">
    <location>
        <begin position="15"/>
        <end position="38"/>
    </location>
</feature>
<dbReference type="Gene3D" id="1.20.1070.10">
    <property type="entry name" value="Rhodopsin 7-helix transmembrane proteins"/>
    <property type="match status" value="1"/>
</dbReference>
<feature type="domain" description="G-protein coupled receptors family 1 profile" evidence="6">
    <location>
        <begin position="29"/>
        <end position="140"/>
    </location>
</feature>
<feature type="transmembrane region" description="Helical" evidence="5">
    <location>
        <begin position="102"/>
        <end position="118"/>
    </location>
</feature>
<organism evidence="7 8">
    <name type="scientific">Caenorhabditis elegans</name>
    <dbReference type="NCBI Taxonomy" id="6239"/>
    <lineage>
        <taxon>Eukaryota</taxon>
        <taxon>Metazoa</taxon>
        <taxon>Ecdysozoa</taxon>
        <taxon>Nematoda</taxon>
        <taxon>Chromadorea</taxon>
        <taxon>Rhabditida</taxon>
        <taxon>Rhabditina</taxon>
        <taxon>Rhabditomorpha</taxon>
        <taxon>Rhabditoidea</taxon>
        <taxon>Rhabditidae</taxon>
        <taxon>Peloderinae</taxon>
        <taxon>Caenorhabditis</taxon>
    </lineage>
</organism>
<dbReference type="OrthoDB" id="5825164at2759"/>
<dbReference type="SUPFAM" id="SSF81321">
    <property type="entry name" value="Family A G protein-coupled receptor-like"/>
    <property type="match status" value="1"/>
</dbReference>
<dbReference type="AlphaFoldDB" id="Q20355"/>
<dbReference type="Pfam" id="PF10328">
    <property type="entry name" value="7TM_GPCR_Srx"/>
    <property type="match status" value="1"/>
</dbReference>
<dbReference type="HOGENOM" id="CLU_072408_0_0_1"/>
<evidence type="ECO:0000256" key="1">
    <source>
        <dbReference type="ARBA" id="ARBA00004370"/>
    </source>
</evidence>
<dbReference type="PROSITE" id="PS50262">
    <property type="entry name" value="G_PROTEIN_RECEP_F1_2"/>
    <property type="match status" value="1"/>
</dbReference>
<dbReference type="PANTHER" id="PTHR23013">
    <property type="entry name" value="SERPENTINE RECEPTOR"/>
    <property type="match status" value="1"/>
</dbReference>
<dbReference type="eggNOG" id="ENOG502TGVY">
    <property type="taxonomic scope" value="Eukaryota"/>
</dbReference>
<keyword evidence="8" id="KW-1185">Reference proteome</keyword>
<evidence type="ECO:0000256" key="4">
    <source>
        <dbReference type="ARBA" id="ARBA00023136"/>
    </source>
</evidence>
<proteinExistence type="predicted"/>
<keyword evidence="4 5" id="KW-0472">Membrane</keyword>
<feature type="transmembrane region" description="Helical" evidence="5">
    <location>
        <begin position="124"/>
        <end position="143"/>
    </location>
</feature>
<evidence type="ECO:0000259" key="6">
    <source>
        <dbReference type="PROSITE" id="PS50262"/>
    </source>
</evidence>
<dbReference type="InParanoid" id="Q20355"/>
<dbReference type="InterPro" id="IPR017452">
    <property type="entry name" value="GPCR_Rhodpsn_7TM"/>
</dbReference>
<dbReference type="GeneID" id="185689"/>
<dbReference type="Bgee" id="WBGene00005979">
    <property type="expression patterns" value="Expressed in embryo"/>
</dbReference>
<evidence type="ECO:0000256" key="3">
    <source>
        <dbReference type="ARBA" id="ARBA00022989"/>
    </source>
</evidence>
<gene>
    <name evidence="7 9" type="primary">srx-88</name>
    <name evidence="7" type="ORF">CELE_F43A11.1</name>
    <name evidence="9" type="ORF">F43A11.1</name>
</gene>
<name>Q20355_CAEEL</name>
<dbReference type="PaxDb" id="6239-F43A11.1"/>
<dbReference type="UCSC" id="F43A11.1">
    <property type="organism name" value="c. elegans"/>
</dbReference>
<dbReference type="PhylomeDB" id="Q20355"/>
<dbReference type="SMR" id="Q20355"/>
<evidence type="ECO:0000256" key="2">
    <source>
        <dbReference type="ARBA" id="ARBA00022692"/>
    </source>
</evidence>
<dbReference type="Proteomes" id="UP000001940">
    <property type="component" value="Chromosome V"/>
</dbReference>
<reference evidence="7 8" key="1">
    <citation type="journal article" date="1998" name="Science">
        <title>Genome sequence of the nematode C. elegans: a platform for investigating biology.</title>
        <authorList>
            <consortium name="The C. elegans sequencing consortium"/>
            <person name="Sulson J.E."/>
            <person name="Waterston R."/>
        </authorList>
    </citation>
    <scope>NUCLEOTIDE SEQUENCE [LARGE SCALE GENOMIC DNA]</scope>
    <source>
        <strain evidence="7 8">Bristol N2</strain>
    </source>
</reference>
<dbReference type="CTD" id="185689"/>
<dbReference type="InterPro" id="IPR019430">
    <property type="entry name" value="7TM_GPCR_serpentine_rcpt_Srx"/>
</dbReference>
<evidence type="ECO:0000313" key="8">
    <source>
        <dbReference type="Proteomes" id="UP000001940"/>
    </source>
</evidence>
<sequence length="308" mass="35498">MSDEYNYTDPLNLSVAILILIIGIFGITCNSAIVYIFLKENSEKTALNIICFFRAVSNIIILINAFMITFLPKIILGFSIFPLMIESWLINTSTTLYLGNEYQIVLIALNRFCALFFPMKYSKIFSVFNTTAVLASIYIYRIAKKVYDVIPQQAKNCHALFSPETLSWYYEDPPRCNWVDDALEVIIYTFIVILILNSITLIKILHFYKDSLYLIDLTFTFKLSSWSDHRVWTYISGTLIWECLHSVDGFVRLIFVFTASKFRFIMVIFNDRLSFLKKKLISSSAVPIMTAPQLRRGTISVATNISLK</sequence>
<dbReference type="KEGG" id="cel:CELE_F43A11.1"/>
<keyword evidence="3 5" id="KW-1133">Transmembrane helix</keyword>
<protein>
    <submittedName>
        <fullName evidence="7">G-protein coupled receptors family 1 profile domain-containing protein</fullName>
    </submittedName>
</protein>
<dbReference type="WormBase" id="F43A11.1">
    <property type="protein sequence ID" value="CE43280"/>
    <property type="gene ID" value="WBGene00005979"/>
    <property type="gene designation" value="srx-88"/>
</dbReference>
<evidence type="ECO:0000256" key="5">
    <source>
        <dbReference type="SAM" id="Phobius"/>
    </source>
</evidence>
<dbReference type="FunCoup" id="Q20355">
    <property type="interactions" value="10"/>
</dbReference>
<dbReference type="GO" id="GO:0016020">
    <property type="term" value="C:membrane"/>
    <property type="evidence" value="ECO:0007669"/>
    <property type="project" value="UniProtKB-SubCell"/>
</dbReference>
<dbReference type="PANTHER" id="PTHR23013:SF27">
    <property type="entry name" value="G-PROTEIN COUPLED RECEPTORS FAMILY 1 PROFILE DOMAIN-CONTAINING PROTEIN"/>
    <property type="match status" value="1"/>
</dbReference>
<dbReference type="EMBL" id="BX284605">
    <property type="protein sequence ID" value="CAA98479.2"/>
    <property type="molecule type" value="Genomic_DNA"/>
</dbReference>
<dbReference type="AGR" id="WB:WBGene00005979"/>
<accession>Q20355</accession>
<feature type="transmembrane region" description="Helical" evidence="5">
    <location>
        <begin position="185"/>
        <end position="208"/>
    </location>
</feature>